<evidence type="ECO:0000256" key="1">
    <source>
        <dbReference type="ARBA" id="ARBA00009176"/>
    </source>
</evidence>
<name>A0ABQ7QG33_PLUXY</name>
<evidence type="ECO:0000313" key="4">
    <source>
        <dbReference type="Proteomes" id="UP000823941"/>
    </source>
</evidence>
<comment type="caution">
    <text evidence="3">The sequence shown here is derived from an EMBL/GenBank/DDBJ whole genome shotgun (WGS) entry which is preliminary data.</text>
</comment>
<proteinExistence type="inferred from homology"/>
<dbReference type="InterPro" id="IPR036452">
    <property type="entry name" value="Ribo_hydro-like"/>
</dbReference>
<dbReference type="Gene3D" id="3.90.245.10">
    <property type="entry name" value="Ribonucleoside hydrolase-like"/>
    <property type="match status" value="1"/>
</dbReference>
<evidence type="ECO:0000313" key="3">
    <source>
        <dbReference type="EMBL" id="KAG7304183.1"/>
    </source>
</evidence>
<dbReference type="EMBL" id="JAHIBW010000015">
    <property type="protein sequence ID" value="KAG7304183.1"/>
    <property type="molecule type" value="Genomic_DNA"/>
</dbReference>
<dbReference type="Pfam" id="PF01156">
    <property type="entry name" value="IU_nuc_hydro"/>
    <property type="match status" value="1"/>
</dbReference>
<dbReference type="PANTHER" id="PTHR46190:SF1">
    <property type="entry name" value="SI:CH211-201H21.5"/>
    <property type="match status" value="1"/>
</dbReference>
<keyword evidence="4" id="KW-1185">Reference proteome</keyword>
<dbReference type="SUPFAM" id="SSF53590">
    <property type="entry name" value="Nucleoside hydrolase"/>
    <property type="match status" value="1"/>
</dbReference>
<reference evidence="3 4" key="1">
    <citation type="submission" date="2021-06" db="EMBL/GenBank/DDBJ databases">
        <title>A haploid diamondback moth (Plutella xylostella L.) genome assembly resolves 31 chromosomes and identifies a diamide resistance mutation.</title>
        <authorList>
            <person name="Ward C.M."/>
            <person name="Perry K.D."/>
            <person name="Baker G."/>
            <person name="Powis K."/>
            <person name="Heckel D.G."/>
            <person name="Baxter S.W."/>
        </authorList>
    </citation>
    <scope>NUCLEOTIDE SEQUENCE [LARGE SCALE GENOMIC DNA]</scope>
    <source>
        <strain evidence="3 4">LV</strain>
        <tissue evidence="3">Single pupa</tissue>
    </source>
</reference>
<dbReference type="InterPro" id="IPR052775">
    <property type="entry name" value="IUN_hydrolase"/>
</dbReference>
<feature type="domain" description="Inosine/uridine-preferring nucleoside hydrolase" evidence="2">
    <location>
        <begin position="20"/>
        <end position="297"/>
    </location>
</feature>
<dbReference type="InterPro" id="IPR001910">
    <property type="entry name" value="Inosine/uridine_hydrolase_dom"/>
</dbReference>
<comment type="similarity">
    <text evidence="1">Belongs to the IUNH family.</text>
</comment>
<sequence>MYKYIGFCVLGVGILLIPILAVSLSLNGPEIVGLSTTHGNVIEDQVFHNTQRILNVAQRREVPIYRGSNSSLVTTPPGSPYYGLDGLGDTDYRSTFEPIEPQVTHAVLALIELSKKYEGQLILVMLGTATNLALAMRIDPLVIGRFAQIYVGAGHIKDANHPNPEFNAFMDVEGYHAVVQGSTPDRVTLVPFSQTNSSLNISRDWRLNVLGTIDTESVHALNAFENYTMMQDAMWDQLDPAVMAVVLDEAVVTEMKYSNNSIILCGEERGVNANILGAKESSNVRIVYSMDEDKFKQLLVDIFSSELK</sequence>
<protein>
    <recommendedName>
        <fullName evidence="2">Inosine/uridine-preferring nucleoside hydrolase domain-containing protein</fullName>
    </recommendedName>
</protein>
<dbReference type="PANTHER" id="PTHR46190">
    <property type="entry name" value="SI:CH211-201H21.5-RELATED"/>
    <property type="match status" value="1"/>
</dbReference>
<organism evidence="3 4">
    <name type="scientific">Plutella xylostella</name>
    <name type="common">Diamondback moth</name>
    <name type="synonym">Plutella maculipennis</name>
    <dbReference type="NCBI Taxonomy" id="51655"/>
    <lineage>
        <taxon>Eukaryota</taxon>
        <taxon>Metazoa</taxon>
        <taxon>Ecdysozoa</taxon>
        <taxon>Arthropoda</taxon>
        <taxon>Hexapoda</taxon>
        <taxon>Insecta</taxon>
        <taxon>Pterygota</taxon>
        <taxon>Neoptera</taxon>
        <taxon>Endopterygota</taxon>
        <taxon>Lepidoptera</taxon>
        <taxon>Glossata</taxon>
        <taxon>Ditrysia</taxon>
        <taxon>Yponomeutoidea</taxon>
        <taxon>Plutellidae</taxon>
        <taxon>Plutella</taxon>
    </lineage>
</organism>
<accession>A0ABQ7QG33</accession>
<dbReference type="Proteomes" id="UP000823941">
    <property type="component" value="Chromosome 15"/>
</dbReference>
<gene>
    <name evidence="3" type="ORF">JYU34_011118</name>
</gene>
<evidence type="ECO:0000259" key="2">
    <source>
        <dbReference type="Pfam" id="PF01156"/>
    </source>
</evidence>